<comment type="caution">
    <text evidence="2">The sequence shown here is derived from an EMBL/GenBank/DDBJ whole genome shotgun (WGS) entry which is preliminary data.</text>
</comment>
<sequence length="133" mass="14695">MPPGPPDRSARSDATVPPGWPEQVRPPGAPDWERTAVAWLFDLVPPDYRAHEVLRRYPVLLARFAADHVDAGLEAARRGWRTVRVELADQLPAEAIEAAMTAYEREGTRLAAAARGIEVVAGALRGERWVPRL</sequence>
<proteinExistence type="predicted"/>
<evidence type="ECO:0000313" key="2">
    <source>
        <dbReference type="EMBL" id="GAA3160988.1"/>
    </source>
</evidence>
<protein>
    <submittedName>
        <fullName evidence="2">Uncharacterized protein</fullName>
    </submittedName>
</protein>
<name>A0ABP6NZE3_9ACTN</name>
<organism evidence="2 3">
    <name type="scientific">Blastococcus jejuensis</name>
    <dbReference type="NCBI Taxonomy" id="351224"/>
    <lineage>
        <taxon>Bacteria</taxon>
        <taxon>Bacillati</taxon>
        <taxon>Actinomycetota</taxon>
        <taxon>Actinomycetes</taxon>
        <taxon>Geodermatophilales</taxon>
        <taxon>Geodermatophilaceae</taxon>
        <taxon>Blastococcus</taxon>
    </lineage>
</organism>
<feature type="region of interest" description="Disordered" evidence="1">
    <location>
        <begin position="1"/>
        <end position="30"/>
    </location>
</feature>
<dbReference type="RefSeq" id="WP_344687603.1">
    <property type="nucleotide sequence ID" value="NZ_BAAAVV010000002.1"/>
</dbReference>
<dbReference type="Proteomes" id="UP001499924">
    <property type="component" value="Unassembled WGS sequence"/>
</dbReference>
<dbReference type="EMBL" id="BAAAVV010000002">
    <property type="protein sequence ID" value="GAA3160988.1"/>
    <property type="molecule type" value="Genomic_DNA"/>
</dbReference>
<reference evidence="3" key="1">
    <citation type="journal article" date="2019" name="Int. J. Syst. Evol. Microbiol.">
        <title>The Global Catalogue of Microorganisms (GCM) 10K type strain sequencing project: providing services to taxonomists for standard genome sequencing and annotation.</title>
        <authorList>
            <consortium name="The Broad Institute Genomics Platform"/>
            <consortium name="The Broad Institute Genome Sequencing Center for Infectious Disease"/>
            <person name="Wu L."/>
            <person name="Ma J."/>
        </authorList>
    </citation>
    <scope>NUCLEOTIDE SEQUENCE [LARGE SCALE GENOMIC DNA]</scope>
    <source>
        <strain evidence="3">JCM 15614</strain>
    </source>
</reference>
<evidence type="ECO:0000256" key="1">
    <source>
        <dbReference type="SAM" id="MobiDB-lite"/>
    </source>
</evidence>
<accession>A0ABP6NZE3</accession>
<evidence type="ECO:0000313" key="3">
    <source>
        <dbReference type="Proteomes" id="UP001499924"/>
    </source>
</evidence>
<gene>
    <name evidence="2" type="ORF">GCM10010531_10730</name>
</gene>
<keyword evidence="3" id="KW-1185">Reference proteome</keyword>